<dbReference type="RefSeq" id="WP_213373646.1">
    <property type="nucleotide sequence ID" value="NZ_BSFJ01000016.1"/>
</dbReference>
<sequence length="261" mass="27671">MSYIGRLVNALERLGPLGLARRTLREVYARTLRPLLPRSRPVVYSGVTVALYRHVGDDFAGRMLGSFGIDDVPRYEETLLIALRAHVRPGDTIVIVGGGAGITAVVAGRLVGESGRVICFEGSKRQVDLIRGTIAINGLADRVTIRHAIVGPAIGVYGEAGAAASLSAADIPPCDVLELDCEGSEIDILQNLAFSPRIMLVETHGMYGASSELCEQLLEARGYRVATLGYAEPRVAAFCESNDIRILAGEAIASNGIVGAT</sequence>
<reference evidence="1" key="2">
    <citation type="submission" date="2023-01" db="EMBL/GenBank/DDBJ databases">
        <authorList>
            <person name="Sun Q."/>
            <person name="Evtushenko L."/>
        </authorList>
    </citation>
    <scope>NUCLEOTIDE SEQUENCE</scope>
    <source>
        <strain evidence="1">VKM B-2484</strain>
    </source>
</reference>
<evidence type="ECO:0000313" key="2">
    <source>
        <dbReference type="Proteomes" id="UP001143370"/>
    </source>
</evidence>
<dbReference type="EMBL" id="BSFJ01000016">
    <property type="protein sequence ID" value="GLK72504.1"/>
    <property type="molecule type" value="Genomic_DNA"/>
</dbReference>
<protein>
    <recommendedName>
        <fullName evidence="3">FkbM family methyltransferase</fullName>
    </recommendedName>
</protein>
<dbReference type="InterPro" id="IPR029063">
    <property type="entry name" value="SAM-dependent_MTases_sf"/>
</dbReference>
<gene>
    <name evidence="1" type="ORF">GCM10017643_26200</name>
</gene>
<comment type="caution">
    <text evidence="1">The sequence shown here is derived from an EMBL/GenBank/DDBJ whole genome shotgun (WGS) entry which is preliminary data.</text>
</comment>
<evidence type="ECO:0000313" key="1">
    <source>
        <dbReference type="EMBL" id="GLK72504.1"/>
    </source>
</evidence>
<organism evidence="1 2">
    <name type="scientific">Ancylobacter dichloromethanicus</name>
    <dbReference type="NCBI Taxonomy" id="518825"/>
    <lineage>
        <taxon>Bacteria</taxon>
        <taxon>Pseudomonadati</taxon>
        <taxon>Pseudomonadota</taxon>
        <taxon>Alphaproteobacteria</taxon>
        <taxon>Hyphomicrobiales</taxon>
        <taxon>Xanthobacteraceae</taxon>
        <taxon>Ancylobacter</taxon>
    </lineage>
</organism>
<accession>A0A9W6MZA5</accession>
<evidence type="ECO:0008006" key="3">
    <source>
        <dbReference type="Google" id="ProtNLM"/>
    </source>
</evidence>
<dbReference type="SUPFAM" id="SSF53335">
    <property type="entry name" value="S-adenosyl-L-methionine-dependent methyltransferases"/>
    <property type="match status" value="1"/>
</dbReference>
<name>A0A9W6MZA5_9HYPH</name>
<dbReference type="Proteomes" id="UP001143370">
    <property type="component" value="Unassembled WGS sequence"/>
</dbReference>
<dbReference type="Gene3D" id="3.40.50.150">
    <property type="entry name" value="Vaccinia Virus protein VP39"/>
    <property type="match status" value="1"/>
</dbReference>
<keyword evidence="2" id="KW-1185">Reference proteome</keyword>
<reference evidence="1" key="1">
    <citation type="journal article" date="2014" name="Int. J. Syst. Evol. Microbiol.">
        <title>Complete genome sequence of Corynebacterium casei LMG S-19264T (=DSM 44701T), isolated from a smear-ripened cheese.</title>
        <authorList>
            <consortium name="US DOE Joint Genome Institute (JGI-PGF)"/>
            <person name="Walter F."/>
            <person name="Albersmeier A."/>
            <person name="Kalinowski J."/>
            <person name="Ruckert C."/>
        </authorList>
    </citation>
    <scope>NUCLEOTIDE SEQUENCE</scope>
    <source>
        <strain evidence="1">VKM B-2484</strain>
    </source>
</reference>
<proteinExistence type="predicted"/>
<dbReference type="AlphaFoldDB" id="A0A9W6MZA5"/>